<proteinExistence type="predicted"/>
<sequence>MSRKEHLVIKKKTQKIVLCFLLVATMVLSTGFTQNNIHTVTISVDGKIMETRTTHTSPDVILARAGVKLDSKDEYTLKKTDNHTQIIVHRAVPVSITYEGQQKTIMTSKPTVGDMLLEEGYHLEDIVANPGMDTKIQENLHINVDKTAAKKAEEAALQQGEQEASFEAMSRGAHRYANAITMEATAYLPSDGDGSGITASGLMAGYGIAAVDPNVIPLGTRLYIPGYGEAIAADTGGAIYGDRIDLCMESYSEAMAFGRRDVTVYVLN</sequence>
<dbReference type="PANTHER" id="PTHR39160">
    <property type="entry name" value="CELL WALL-BINDING PROTEIN YOCH"/>
    <property type="match status" value="1"/>
</dbReference>
<dbReference type="InterPro" id="IPR010611">
    <property type="entry name" value="3D_dom"/>
</dbReference>
<dbReference type="GO" id="GO:0009254">
    <property type="term" value="P:peptidoglycan turnover"/>
    <property type="evidence" value="ECO:0007669"/>
    <property type="project" value="InterPro"/>
</dbReference>
<feature type="chain" id="PRO_5038358420" evidence="2">
    <location>
        <begin position="30"/>
        <end position="268"/>
    </location>
</feature>
<evidence type="ECO:0000256" key="1">
    <source>
        <dbReference type="ARBA" id="ARBA00022729"/>
    </source>
</evidence>
<feature type="domain" description="DUF348" evidence="3">
    <location>
        <begin position="94"/>
        <end position="124"/>
    </location>
</feature>
<dbReference type="InterPro" id="IPR051933">
    <property type="entry name" value="Resuscitation_pf_RpfB"/>
</dbReference>
<dbReference type="InterPro" id="IPR007137">
    <property type="entry name" value="DUF348"/>
</dbReference>
<comment type="caution">
    <text evidence="5">The sequence shown here is derived from an EMBL/GenBank/DDBJ whole genome shotgun (WGS) entry which is preliminary data.</text>
</comment>
<organism evidence="5 6">
    <name type="scientific">Selenomonas bovis</name>
    <dbReference type="NCBI Taxonomy" id="416586"/>
    <lineage>
        <taxon>Bacteria</taxon>
        <taxon>Bacillati</taxon>
        <taxon>Bacillota</taxon>
        <taxon>Negativicutes</taxon>
        <taxon>Selenomonadales</taxon>
        <taxon>Selenomonadaceae</taxon>
        <taxon>Selenomonas</taxon>
    </lineage>
</organism>
<reference evidence="5 6" key="1">
    <citation type="submission" date="2020-04" db="EMBL/GenBank/DDBJ databases">
        <authorList>
            <person name="Hitch T.C.A."/>
            <person name="Wylensek D."/>
            <person name="Clavel T."/>
        </authorList>
    </citation>
    <scope>NUCLEOTIDE SEQUENCE [LARGE SCALE GENOMIC DNA]</scope>
    <source>
        <strain evidence="5 6">PG-130-P53-12</strain>
    </source>
</reference>
<dbReference type="Proteomes" id="UP000543804">
    <property type="component" value="Unassembled WGS sequence"/>
</dbReference>
<keyword evidence="1 2" id="KW-0732">Signal</keyword>
<evidence type="ECO:0000259" key="3">
    <source>
        <dbReference type="Pfam" id="PF03990"/>
    </source>
</evidence>
<dbReference type="Pfam" id="PF03990">
    <property type="entry name" value="DUF348"/>
    <property type="match status" value="2"/>
</dbReference>
<dbReference type="CDD" id="cd22786">
    <property type="entry name" value="DPBB_YuiC-like"/>
    <property type="match status" value="1"/>
</dbReference>
<name>A0A848B6Y8_9FIRM</name>
<dbReference type="RefSeq" id="WP_019543092.1">
    <property type="nucleotide sequence ID" value="NZ_JABAFA010000024.1"/>
</dbReference>
<keyword evidence="6" id="KW-1185">Reference proteome</keyword>
<dbReference type="SUPFAM" id="SSF50685">
    <property type="entry name" value="Barwin-like endoglucanases"/>
    <property type="match status" value="1"/>
</dbReference>
<evidence type="ECO:0000256" key="2">
    <source>
        <dbReference type="SAM" id="SignalP"/>
    </source>
</evidence>
<dbReference type="InterPro" id="IPR036908">
    <property type="entry name" value="RlpA-like_sf"/>
</dbReference>
<dbReference type="PANTHER" id="PTHR39160:SF4">
    <property type="entry name" value="RESUSCITATION-PROMOTING FACTOR RPFB"/>
    <property type="match status" value="1"/>
</dbReference>
<dbReference type="Gene3D" id="2.40.40.10">
    <property type="entry name" value="RlpA-like domain"/>
    <property type="match status" value="1"/>
</dbReference>
<protein>
    <submittedName>
        <fullName evidence="5">DUF348 domain-containing protein</fullName>
    </submittedName>
</protein>
<dbReference type="AlphaFoldDB" id="A0A848B6Y8"/>
<evidence type="ECO:0000259" key="4">
    <source>
        <dbReference type="Pfam" id="PF06725"/>
    </source>
</evidence>
<dbReference type="EMBL" id="JABAFA010000024">
    <property type="protein sequence ID" value="NMD99236.1"/>
    <property type="molecule type" value="Genomic_DNA"/>
</dbReference>
<dbReference type="GO" id="GO:0019867">
    <property type="term" value="C:outer membrane"/>
    <property type="evidence" value="ECO:0007669"/>
    <property type="project" value="InterPro"/>
</dbReference>
<feature type="domain" description="3D" evidence="4">
    <location>
        <begin position="210"/>
        <end position="268"/>
    </location>
</feature>
<evidence type="ECO:0000313" key="6">
    <source>
        <dbReference type="Proteomes" id="UP000543804"/>
    </source>
</evidence>
<feature type="signal peptide" evidence="2">
    <location>
        <begin position="1"/>
        <end position="29"/>
    </location>
</feature>
<feature type="domain" description="DUF348" evidence="3">
    <location>
        <begin position="40"/>
        <end position="74"/>
    </location>
</feature>
<dbReference type="Pfam" id="PF06725">
    <property type="entry name" value="3D"/>
    <property type="match status" value="1"/>
</dbReference>
<evidence type="ECO:0000313" key="5">
    <source>
        <dbReference type="EMBL" id="NMD99236.1"/>
    </source>
</evidence>
<accession>A0A848B6Y8</accession>
<gene>
    <name evidence="5" type="ORF">HF878_07090</name>
</gene>
<dbReference type="GO" id="GO:0004553">
    <property type="term" value="F:hydrolase activity, hydrolyzing O-glycosyl compounds"/>
    <property type="evidence" value="ECO:0007669"/>
    <property type="project" value="InterPro"/>
</dbReference>